<dbReference type="PROSITE" id="PS51318">
    <property type="entry name" value="TAT"/>
    <property type="match status" value="1"/>
</dbReference>
<dbReference type="Pfam" id="PF13343">
    <property type="entry name" value="SBP_bac_6"/>
    <property type="match status" value="1"/>
</dbReference>
<dbReference type="SUPFAM" id="SSF53850">
    <property type="entry name" value="Periplasmic binding protein-like II"/>
    <property type="match status" value="1"/>
</dbReference>
<dbReference type="Proteomes" id="UP001165652">
    <property type="component" value="Unassembled WGS sequence"/>
</dbReference>
<keyword evidence="3" id="KW-1185">Reference proteome</keyword>
<dbReference type="RefSeq" id="WP_272778460.1">
    <property type="nucleotide sequence ID" value="NZ_JAQQLI010000030.1"/>
</dbReference>
<comment type="caution">
    <text evidence="2">The sequence shown here is derived from an EMBL/GenBank/DDBJ whole genome shotgun (WGS) entry which is preliminary data.</text>
</comment>
<reference evidence="2" key="2">
    <citation type="submission" date="2023-02" db="EMBL/GenBank/DDBJ databases">
        <authorList>
            <person name="Rayyan A."/>
            <person name="Meyer T."/>
            <person name="Kyndt J.A."/>
        </authorList>
    </citation>
    <scope>NUCLEOTIDE SEQUENCE</scope>
    <source>
        <strain evidence="2">DSM 9987</strain>
    </source>
</reference>
<organism evidence="2 3">
    <name type="scientific">Rhodoplanes tepidamans</name>
    <name type="common">Rhodoplanes cryptolactis</name>
    <dbReference type="NCBI Taxonomy" id="200616"/>
    <lineage>
        <taxon>Bacteria</taxon>
        <taxon>Pseudomonadati</taxon>
        <taxon>Pseudomonadota</taxon>
        <taxon>Alphaproteobacteria</taxon>
        <taxon>Hyphomicrobiales</taxon>
        <taxon>Nitrobacteraceae</taxon>
        <taxon>Rhodoplanes</taxon>
    </lineage>
</organism>
<evidence type="ECO:0000313" key="3">
    <source>
        <dbReference type="Proteomes" id="UP001165652"/>
    </source>
</evidence>
<dbReference type="PANTHER" id="PTHR30006">
    <property type="entry name" value="THIAMINE-BINDING PERIPLASMIC PROTEIN-RELATED"/>
    <property type="match status" value="1"/>
</dbReference>
<protein>
    <submittedName>
        <fullName evidence="2">Extracellular solute-binding protein</fullName>
    </submittedName>
</protein>
<dbReference type="PANTHER" id="PTHR30006:SF2">
    <property type="entry name" value="ABC TRANSPORTER SUBSTRATE-BINDING PROTEIN"/>
    <property type="match status" value="1"/>
</dbReference>
<name>A0ABT5JD46_RHOTP</name>
<gene>
    <name evidence="2" type="ORF">PQJ73_18170</name>
</gene>
<dbReference type="EMBL" id="JAQQLI010000030">
    <property type="protein sequence ID" value="MDC7787620.1"/>
    <property type="molecule type" value="Genomic_DNA"/>
</dbReference>
<evidence type="ECO:0000313" key="2">
    <source>
        <dbReference type="EMBL" id="MDC7787620.1"/>
    </source>
</evidence>
<reference evidence="2" key="1">
    <citation type="journal article" date="2023" name="Microbiol Resour">
        <title>Genome Sequences of Rhodoplanes serenus and Two Thermotolerant Strains, Rhodoplanes tepidamans and 'Rhodoplanes cryptolactis,' Further Refine the Genus.</title>
        <authorList>
            <person name="Rayyan A.A."/>
            <person name="Kyndt J.A."/>
        </authorList>
    </citation>
    <scope>NUCLEOTIDE SEQUENCE</scope>
    <source>
        <strain evidence="2">DSM 9987</strain>
    </source>
</reference>
<proteinExistence type="predicted"/>
<sequence>MSATVSRRQLLASGAAAAIAPGLLSGIPGRAEAAGSLVATTYPGTWEVAQRQILLPAFTRATGASVALQPVLALDAVAKIAASRANPPFNVVLMDEGPYLAALDLGIFAPLPKDKVKNLADLPERFIDPNGRGAFISAQIMGIVYNPTAIKTPPTSWLDLWKPQYKGRVGITGLGSSLGAAWMVEIAKLHGGSESNMDPGFAALKTLLPNLGAVAPNPGALATLFQQGQIDIGFNYLNAVLPLAQRGVEIAIARPDSGWVLVRNSLHAIAGSANLDLCYAYIDAALSGAVQGQMAAAPNFLAPTNRTVAFGSELQKVARNDQDLAALTLVDWKALNPQRSALIERFNKEVRT</sequence>
<dbReference type="Gene3D" id="3.40.190.10">
    <property type="entry name" value="Periplasmic binding protein-like II"/>
    <property type="match status" value="2"/>
</dbReference>
<evidence type="ECO:0000256" key="1">
    <source>
        <dbReference type="ARBA" id="ARBA00022729"/>
    </source>
</evidence>
<keyword evidence="1" id="KW-0732">Signal</keyword>
<dbReference type="InterPro" id="IPR006311">
    <property type="entry name" value="TAT_signal"/>
</dbReference>
<accession>A0ABT5JD46</accession>